<sequence>MVSDSKLTRRGLIGASVATAAAADLMLCGPAAAREPVAVTLPRTVQWDMMAGGDPARPYRIFASWPETPSPEGCPVLYLLDGNSIFGTATEAMRVVGGHGAAVGIPPALVIAIGYPTDKAFDQPRRGRDYTPPAAGAPAGSGGADAFLDFIEAELKPEVERRFRVDRSRQTLFGHSYGGLFVLHALFTRCEAFQRFVAASPSIWWQDRAILGEERRFTEALPPAAATRSLLVTVGENELQAPPGEPPDPAREERRRKARLEENARELAERLAALGPRGPAVSFVSFAGENHGSVIPAAVSRAVAVALRR</sequence>
<evidence type="ECO:0000256" key="1">
    <source>
        <dbReference type="ARBA" id="ARBA00000697"/>
    </source>
</evidence>
<evidence type="ECO:0000256" key="7">
    <source>
        <dbReference type="ARBA" id="ARBA00032572"/>
    </source>
</evidence>
<protein>
    <recommendedName>
        <fullName evidence="7">Acyl-CoA:diacylglycerol acyltransferase</fullName>
        <ecNumber evidence="4">2.3.1.122</ecNumber>
        <ecNumber evidence="5">2.3.1.20</ecNumber>
    </recommendedName>
</protein>
<dbReference type="EC" id="2.3.1.20" evidence="5"/>
<dbReference type="InterPro" id="IPR006311">
    <property type="entry name" value="TAT_signal"/>
</dbReference>
<dbReference type="Gene3D" id="3.40.50.1820">
    <property type="entry name" value="alpha/beta hydrolase"/>
    <property type="match status" value="1"/>
</dbReference>
<dbReference type="EMBL" id="FXAK01000009">
    <property type="protein sequence ID" value="SMF88413.1"/>
    <property type="molecule type" value="Genomic_DNA"/>
</dbReference>
<dbReference type="InterPro" id="IPR029058">
    <property type="entry name" value="AB_hydrolase_fold"/>
</dbReference>
<comment type="catalytic activity">
    <reaction evidence="8">
        <text>an acyl-CoA + a 1,2-diacyl-sn-glycerol = a triacyl-sn-glycerol + CoA</text>
        <dbReference type="Rhea" id="RHEA:10868"/>
        <dbReference type="ChEBI" id="CHEBI:17815"/>
        <dbReference type="ChEBI" id="CHEBI:57287"/>
        <dbReference type="ChEBI" id="CHEBI:58342"/>
        <dbReference type="ChEBI" id="CHEBI:64615"/>
        <dbReference type="EC" id="2.3.1.20"/>
    </reaction>
</comment>
<evidence type="ECO:0000256" key="3">
    <source>
        <dbReference type="ARBA" id="ARBA00005874"/>
    </source>
</evidence>
<dbReference type="EC" id="2.3.1.122" evidence="4"/>
<dbReference type="PANTHER" id="PTHR40841">
    <property type="entry name" value="SIDEROPHORE TRIACETYLFUSARININE C ESTERASE"/>
    <property type="match status" value="1"/>
</dbReference>
<evidence type="ECO:0000256" key="8">
    <source>
        <dbReference type="ARBA" id="ARBA00048109"/>
    </source>
</evidence>
<evidence type="ECO:0000256" key="2">
    <source>
        <dbReference type="ARBA" id="ARBA00005622"/>
    </source>
</evidence>
<evidence type="ECO:0000313" key="9">
    <source>
        <dbReference type="EMBL" id="SMF88413.1"/>
    </source>
</evidence>
<name>A0A1X7HLE0_9PROT</name>
<dbReference type="InterPro" id="IPR000801">
    <property type="entry name" value="Esterase-like"/>
</dbReference>
<dbReference type="GO" id="GO:0050348">
    <property type="term" value="F:trehalose O-mycolyltransferase activity"/>
    <property type="evidence" value="ECO:0007669"/>
    <property type="project" value="UniProtKB-EC"/>
</dbReference>
<comment type="similarity">
    <text evidence="3">Belongs to the mycobacterial A85 antigen family.</text>
</comment>
<evidence type="ECO:0000256" key="5">
    <source>
        <dbReference type="ARBA" id="ARBA00013244"/>
    </source>
</evidence>
<dbReference type="PROSITE" id="PS51318">
    <property type="entry name" value="TAT"/>
    <property type="match status" value="1"/>
</dbReference>
<dbReference type="PANTHER" id="PTHR40841:SF2">
    <property type="entry name" value="SIDEROPHORE-DEGRADING ESTERASE (EUROFUNG)"/>
    <property type="match status" value="1"/>
</dbReference>
<accession>A0A1X7HLE0</accession>
<dbReference type="InterPro" id="IPR052558">
    <property type="entry name" value="Siderophore_Hydrolase_D"/>
</dbReference>
<evidence type="ECO:0000256" key="4">
    <source>
        <dbReference type="ARBA" id="ARBA00012820"/>
    </source>
</evidence>
<reference evidence="9 10" key="1">
    <citation type="submission" date="2017-04" db="EMBL/GenBank/DDBJ databases">
        <authorList>
            <person name="Afonso C.L."/>
            <person name="Miller P.J."/>
            <person name="Scott M.A."/>
            <person name="Spackman E."/>
            <person name="Goraichik I."/>
            <person name="Dimitrov K.M."/>
            <person name="Suarez D.L."/>
            <person name="Swayne D.E."/>
        </authorList>
    </citation>
    <scope>NUCLEOTIDE SEQUENCE [LARGE SCALE GENOMIC DNA]</scope>
    <source>
        <strain evidence="9 10">A2P</strain>
    </source>
</reference>
<proteinExistence type="inferred from homology"/>
<dbReference type="Proteomes" id="UP000192936">
    <property type="component" value="Unassembled WGS sequence"/>
</dbReference>
<dbReference type="GO" id="GO:0016788">
    <property type="term" value="F:hydrolase activity, acting on ester bonds"/>
    <property type="evidence" value="ECO:0007669"/>
    <property type="project" value="TreeGrafter"/>
</dbReference>
<keyword evidence="6" id="KW-0378">Hydrolase</keyword>
<dbReference type="RefSeq" id="WP_244560982.1">
    <property type="nucleotide sequence ID" value="NZ_FXAK01000009.1"/>
</dbReference>
<dbReference type="STRING" id="286727.SAMN02982917_6383"/>
<dbReference type="Pfam" id="PF00756">
    <property type="entry name" value="Esterase"/>
    <property type="match status" value="1"/>
</dbReference>
<dbReference type="AlphaFoldDB" id="A0A1X7HLE0"/>
<dbReference type="SUPFAM" id="SSF53474">
    <property type="entry name" value="alpha/beta-Hydrolases"/>
    <property type="match status" value="1"/>
</dbReference>
<evidence type="ECO:0000256" key="6">
    <source>
        <dbReference type="ARBA" id="ARBA00022801"/>
    </source>
</evidence>
<gene>
    <name evidence="9" type="ORF">SAMN02982917_6383</name>
</gene>
<comment type="similarity">
    <text evidence="2">Belongs to the esterase D family.</text>
</comment>
<comment type="catalytic activity">
    <reaction evidence="1">
        <text>2 alpha,alpha'-trehalose 6-mycolate = alpha,alpha'-trehalose 6,6'-bismycolate + alpha,alpha-trehalose</text>
        <dbReference type="Rhea" id="RHEA:23472"/>
        <dbReference type="ChEBI" id="CHEBI:16551"/>
        <dbReference type="ChEBI" id="CHEBI:18195"/>
        <dbReference type="ChEBI" id="CHEBI:18234"/>
        <dbReference type="EC" id="2.3.1.122"/>
    </reaction>
</comment>
<evidence type="ECO:0000313" key="10">
    <source>
        <dbReference type="Proteomes" id="UP000192936"/>
    </source>
</evidence>
<organism evidence="9 10">
    <name type="scientific">Azospirillum oryzae</name>
    <dbReference type="NCBI Taxonomy" id="286727"/>
    <lineage>
        <taxon>Bacteria</taxon>
        <taxon>Pseudomonadati</taxon>
        <taxon>Pseudomonadota</taxon>
        <taxon>Alphaproteobacteria</taxon>
        <taxon>Rhodospirillales</taxon>
        <taxon>Azospirillaceae</taxon>
        <taxon>Azospirillum</taxon>
    </lineage>
</organism>
<dbReference type="GO" id="GO:0004144">
    <property type="term" value="F:diacylglycerol O-acyltransferase activity"/>
    <property type="evidence" value="ECO:0007669"/>
    <property type="project" value="UniProtKB-EC"/>
</dbReference>